<proteinExistence type="predicted"/>
<evidence type="ECO:0000256" key="14">
    <source>
        <dbReference type="ARBA" id="ARBA00023136"/>
    </source>
</evidence>
<dbReference type="Gene3D" id="1.10.287.130">
    <property type="match status" value="1"/>
</dbReference>
<keyword evidence="7" id="KW-0808">Transferase</keyword>
<dbReference type="Proteomes" id="UP001595530">
    <property type="component" value="Unassembled WGS sequence"/>
</dbReference>
<dbReference type="CDD" id="cd06225">
    <property type="entry name" value="HAMP"/>
    <property type="match status" value="1"/>
</dbReference>
<keyword evidence="4" id="KW-1003">Cell membrane</keyword>
<dbReference type="InterPro" id="IPR003594">
    <property type="entry name" value="HATPase_dom"/>
</dbReference>
<keyword evidence="5" id="KW-0997">Cell inner membrane</keyword>
<sequence>MMTFLRSMAGRVFLILLVGIVVSATLTLWLAFGERQRTISQFRDLHAVERAEELIVALDAMPATGRQPFLNIAKRFGLRLQMVSAPQPEAAAPSRFALALGERMGKDYRIVSLAGAVDCPPPPGRKPPDGEFGAGNSMRPACQAIGITLRDGSLMQMTVLPPRGPPPMPMLRPDFLSYFVLFLASIGFLAFIVTRMTMQPLKQLVQAADDLGRDINRPPLPEHGASEIRRATVAFNAMQARIRQHIGQRTQMLAAITHDLQTPLTRLRLRLEKVSNEELRDKLVGDLSAMQQMVREGLDLARSMDSAEPMQPLDLDSLLDSVCSDACDAGQNVKLDGKSALSVLARPTALRRCLTNLIDNAVKYGYHAHITVQRSQGSRAGARIRIRDGGPGIAADQLAKVFEPFYRIETSRSRDTGGTGLGLTIARNIVEQHGGSLTLANHPDGGLEVTLTLPQNPRTER</sequence>
<dbReference type="PROSITE" id="PS50885">
    <property type="entry name" value="HAMP"/>
    <property type="match status" value="1"/>
</dbReference>
<dbReference type="SUPFAM" id="SSF47384">
    <property type="entry name" value="Homodimeric domain of signal transducing histidine kinase"/>
    <property type="match status" value="1"/>
</dbReference>
<feature type="transmembrane region" description="Helical" evidence="15">
    <location>
        <begin position="175"/>
        <end position="194"/>
    </location>
</feature>
<dbReference type="PANTHER" id="PTHR44936">
    <property type="entry name" value="SENSOR PROTEIN CREC"/>
    <property type="match status" value="1"/>
</dbReference>
<evidence type="ECO:0000256" key="1">
    <source>
        <dbReference type="ARBA" id="ARBA00000085"/>
    </source>
</evidence>
<evidence type="ECO:0000259" key="17">
    <source>
        <dbReference type="PROSITE" id="PS50885"/>
    </source>
</evidence>
<evidence type="ECO:0000259" key="16">
    <source>
        <dbReference type="PROSITE" id="PS50109"/>
    </source>
</evidence>
<feature type="domain" description="HAMP" evidence="17">
    <location>
        <begin position="195"/>
        <end position="247"/>
    </location>
</feature>
<feature type="domain" description="Histidine kinase" evidence="16">
    <location>
        <begin position="255"/>
        <end position="457"/>
    </location>
</feature>
<keyword evidence="6" id="KW-0597">Phosphoprotein</keyword>
<dbReference type="CDD" id="cd00082">
    <property type="entry name" value="HisKA"/>
    <property type="match status" value="1"/>
</dbReference>
<comment type="subcellular location">
    <subcellularLocation>
        <location evidence="2">Cell inner membrane</location>
        <topology evidence="2">Multi-pass membrane protein</topology>
    </subcellularLocation>
</comment>
<keyword evidence="14 15" id="KW-0472">Membrane</keyword>
<evidence type="ECO:0000256" key="6">
    <source>
        <dbReference type="ARBA" id="ARBA00022553"/>
    </source>
</evidence>
<dbReference type="InterPro" id="IPR036890">
    <property type="entry name" value="HATPase_C_sf"/>
</dbReference>
<dbReference type="SMART" id="SM00388">
    <property type="entry name" value="HisKA"/>
    <property type="match status" value="1"/>
</dbReference>
<dbReference type="EC" id="2.7.13.3" evidence="3"/>
<keyword evidence="8 15" id="KW-0812">Transmembrane</keyword>
<evidence type="ECO:0000256" key="4">
    <source>
        <dbReference type="ARBA" id="ARBA00022475"/>
    </source>
</evidence>
<keyword evidence="9" id="KW-0547">Nucleotide-binding</keyword>
<evidence type="ECO:0000256" key="10">
    <source>
        <dbReference type="ARBA" id="ARBA00022777"/>
    </source>
</evidence>
<evidence type="ECO:0000256" key="13">
    <source>
        <dbReference type="ARBA" id="ARBA00023012"/>
    </source>
</evidence>
<feature type="transmembrane region" description="Helical" evidence="15">
    <location>
        <begin position="12"/>
        <end position="32"/>
    </location>
</feature>
<dbReference type="PROSITE" id="PS50109">
    <property type="entry name" value="HIS_KIN"/>
    <property type="match status" value="1"/>
</dbReference>
<protein>
    <recommendedName>
        <fullName evidence="3">histidine kinase</fullName>
        <ecNumber evidence="3">2.7.13.3</ecNumber>
    </recommendedName>
</protein>
<evidence type="ECO:0000313" key="18">
    <source>
        <dbReference type="EMBL" id="MFC3107574.1"/>
    </source>
</evidence>
<dbReference type="InterPro" id="IPR004358">
    <property type="entry name" value="Sig_transdc_His_kin-like_C"/>
</dbReference>
<evidence type="ECO:0000256" key="5">
    <source>
        <dbReference type="ARBA" id="ARBA00022519"/>
    </source>
</evidence>
<keyword evidence="10" id="KW-0418">Kinase</keyword>
<name>A0ABV7EXW8_9BURK</name>
<evidence type="ECO:0000256" key="8">
    <source>
        <dbReference type="ARBA" id="ARBA00022692"/>
    </source>
</evidence>
<evidence type="ECO:0000256" key="11">
    <source>
        <dbReference type="ARBA" id="ARBA00022840"/>
    </source>
</evidence>
<keyword evidence="13" id="KW-0902">Two-component regulatory system</keyword>
<evidence type="ECO:0000256" key="7">
    <source>
        <dbReference type="ARBA" id="ARBA00022679"/>
    </source>
</evidence>
<dbReference type="CDD" id="cd00075">
    <property type="entry name" value="HATPase"/>
    <property type="match status" value="1"/>
</dbReference>
<reference evidence="19" key="1">
    <citation type="journal article" date="2019" name="Int. J. Syst. Evol. Microbiol.">
        <title>The Global Catalogue of Microorganisms (GCM) 10K type strain sequencing project: providing services to taxonomists for standard genome sequencing and annotation.</title>
        <authorList>
            <consortium name="The Broad Institute Genomics Platform"/>
            <consortium name="The Broad Institute Genome Sequencing Center for Infectious Disease"/>
            <person name="Wu L."/>
            <person name="Ma J."/>
        </authorList>
    </citation>
    <scope>NUCLEOTIDE SEQUENCE [LARGE SCALE GENOMIC DNA]</scope>
    <source>
        <strain evidence="19">KCTC 42986</strain>
    </source>
</reference>
<evidence type="ECO:0000256" key="12">
    <source>
        <dbReference type="ARBA" id="ARBA00022989"/>
    </source>
</evidence>
<keyword evidence="11 18" id="KW-0067">ATP-binding</keyword>
<dbReference type="EMBL" id="JBHRTP010000018">
    <property type="protein sequence ID" value="MFC3107574.1"/>
    <property type="molecule type" value="Genomic_DNA"/>
</dbReference>
<gene>
    <name evidence="18" type="ORF">ACFOFO_06305</name>
</gene>
<dbReference type="InterPro" id="IPR005467">
    <property type="entry name" value="His_kinase_dom"/>
</dbReference>
<dbReference type="SMART" id="SM00304">
    <property type="entry name" value="HAMP"/>
    <property type="match status" value="1"/>
</dbReference>
<evidence type="ECO:0000256" key="9">
    <source>
        <dbReference type="ARBA" id="ARBA00022741"/>
    </source>
</evidence>
<dbReference type="PANTHER" id="PTHR44936:SF5">
    <property type="entry name" value="SENSOR HISTIDINE KINASE ENVZ"/>
    <property type="match status" value="1"/>
</dbReference>
<dbReference type="SUPFAM" id="SSF55874">
    <property type="entry name" value="ATPase domain of HSP90 chaperone/DNA topoisomerase II/histidine kinase"/>
    <property type="match status" value="1"/>
</dbReference>
<dbReference type="Pfam" id="PF00672">
    <property type="entry name" value="HAMP"/>
    <property type="match status" value="1"/>
</dbReference>
<dbReference type="InterPro" id="IPR050980">
    <property type="entry name" value="2C_sensor_his_kinase"/>
</dbReference>
<keyword evidence="12 15" id="KW-1133">Transmembrane helix</keyword>
<organism evidence="18 19">
    <name type="scientific">Undibacterium arcticum</name>
    <dbReference type="NCBI Taxonomy" id="1762892"/>
    <lineage>
        <taxon>Bacteria</taxon>
        <taxon>Pseudomonadati</taxon>
        <taxon>Pseudomonadota</taxon>
        <taxon>Betaproteobacteria</taxon>
        <taxon>Burkholderiales</taxon>
        <taxon>Oxalobacteraceae</taxon>
        <taxon>Undibacterium</taxon>
    </lineage>
</organism>
<keyword evidence="19" id="KW-1185">Reference proteome</keyword>
<dbReference type="Gene3D" id="3.30.565.10">
    <property type="entry name" value="Histidine kinase-like ATPase, C-terminal domain"/>
    <property type="match status" value="1"/>
</dbReference>
<evidence type="ECO:0000256" key="3">
    <source>
        <dbReference type="ARBA" id="ARBA00012438"/>
    </source>
</evidence>
<dbReference type="InterPro" id="IPR003660">
    <property type="entry name" value="HAMP_dom"/>
</dbReference>
<dbReference type="Pfam" id="PF02518">
    <property type="entry name" value="HATPase_c"/>
    <property type="match status" value="1"/>
</dbReference>
<evidence type="ECO:0000256" key="2">
    <source>
        <dbReference type="ARBA" id="ARBA00004429"/>
    </source>
</evidence>
<dbReference type="InterPro" id="IPR036097">
    <property type="entry name" value="HisK_dim/P_sf"/>
</dbReference>
<evidence type="ECO:0000256" key="15">
    <source>
        <dbReference type="SAM" id="Phobius"/>
    </source>
</evidence>
<comment type="catalytic activity">
    <reaction evidence="1">
        <text>ATP + protein L-histidine = ADP + protein N-phospho-L-histidine.</text>
        <dbReference type="EC" id="2.7.13.3"/>
    </reaction>
</comment>
<dbReference type="SMART" id="SM00387">
    <property type="entry name" value="HATPase_c"/>
    <property type="match status" value="1"/>
</dbReference>
<dbReference type="Pfam" id="PF00512">
    <property type="entry name" value="HisKA"/>
    <property type="match status" value="1"/>
</dbReference>
<dbReference type="InterPro" id="IPR003661">
    <property type="entry name" value="HisK_dim/P_dom"/>
</dbReference>
<evidence type="ECO:0000313" key="19">
    <source>
        <dbReference type="Proteomes" id="UP001595530"/>
    </source>
</evidence>
<dbReference type="RefSeq" id="WP_390321777.1">
    <property type="nucleotide sequence ID" value="NZ_JBHRTP010000018.1"/>
</dbReference>
<comment type="caution">
    <text evidence="18">The sequence shown here is derived from an EMBL/GenBank/DDBJ whole genome shotgun (WGS) entry which is preliminary data.</text>
</comment>
<accession>A0ABV7EXW8</accession>
<dbReference type="PRINTS" id="PR00344">
    <property type="entry name" value="BCTRLSENSOR"/>
</dbReference>
<dbReference type="GO" id="GO:0005524">
    <property type="term" value="F:ATP binding"/>
    <property type="evidence" value="ECO:0007669"/>
    <property type="project" value="UniProtKB-KW"/>
</dbReference>